<feature type="transmembrane region" description="Helical" evidence="1">
    <location>
        <begin position="58"/>
        <end position="77"/>
    </location>
</feature>
<accession>A0ABR7IQ37</accession>
<gene>
    <name evidence="2" type="ORF">H8Z77_04335</name>
</gene>
<dbReference type="RefSeq" id="WP_069988964.1">
    <property type="nucleotide sequence ID" value="NZ_JACOQK010000001.1"/>
</dbReference>
<evidence type="ECO:0000313" key="3">
    <source>
        <dbReference type="Proteomes" id="UP000649151"/>
    </source>
</evidence>
<feature type="transmembrane region" description="Helical" evidence="1">
    <location>
        <begin position="6"/>
        <end position="30"/>
    </location>
</feature>
<proteinExistence type="predicted"/>
<keyword evidence="1" id="KW-0812">Transmembrane</keyword>
<name>A0ABR7IQ37_9CLOT</name>
<reference evidence="2 3" key="1">
    <citation type="submission" date="2020-08" db="EMBL/GenBank/DDBJ databases">
        <title>Genome public.</title>
        <authorList>
            <person name="Liu C."/>
            <person name="Sun Q."/>
        </authorList>
    </citation>
    <scope>NUCLEOTIDE SEQUENCE [LARGE SCALE GENOMIC DNA]</scope>
    <source>
        <strain evidence="2 3">NSJ-27</strain>
    </source>
</reference>
<dbReference type="Proteomes" id="UP000649151">
    <property type="component" value="Unassembled WGS sequence"/>
</dbReference>
<keyword evidence="3" id="KW-1185">Reference proteome</keyword>
<organism evidence="2 3">
    <name type="scientific">Clostridium facile</name>
    <dbReference type="NCBI Taxonomy" id="2763035"/>
    <lineage>
        <taxon>Bacteria</taxon>
        <taxon>Bacillati</taxon>
        <taxon>Bacillota</taxon>
        <taxon>Clostridia</taxon>
        <taxon>Eubacteriales</taxon>
        <taxon>Clostridiaceae</taxon>
        <taxon>Clostridium</taxon>
    </lineage>
</organism>
<sequence>MGIVGSTVGLILAVISLISFVCCVFSLIWISKLLKDHRESLVEDVQNIFFIPMRILKISLPITAIFAIAVICYIFYIR</sequence>
<protein>
    <submittedName>
        <fullName evidence="2">Uncharacterized protein</fullName>
    </submittedName>
</protein>
<evidence type="ECO:0000313" key="2">
    <source>
        <dbReference type="EMBL" id="MBC5787255.1"/>
    </source>
</evidence>
<comment type="caution">
    <text evidence="2">The sequence shown here is derived from an EMBL/GenBank/DDBJ whole genome shotgun (WGS) entry which is preliminary data.</text>
</comment>
<keyword evidence="1" id="KW-0472">Membrane</keyword>
<evidence type="ECO:0000256" key="1">
    <source>
        <dbReference type="SAM" id="Phobius"/>
    </source>
</evidence>
<dbReference type="EMBL" id="JACOQK010000001">
    <property type="protein sequence ID" value="MBC5787255.1"/>
    <property type="molecule type" value="Genomic_DNA"/>
</dbReference>
<keyword evidence="1" id="KW-1133">Transmembrane helix</keyword>